<reference evidence="1 2" key="1">
    <citation type="journal article" date="2022" name="Hortic Res">
        <title>A haplotype resolved chromosomal level avocado genome allows analysis of novel avocado genes.</title>
        <authorList>
            <person name="Nath O."/>
            <person name="Fletcher S.J."/>
            <person name="Hayward A."/>
            <person name="Shaw L.M."/>
            <person name="Masouleh A.K."/>
            <person name="Furtado A."/>
            <person name="Henry R.J."/>
            <person name="Mitter N."/>
        </authorList>
    </citation>
    <scope>NUCLEOTIDE SEQUENCE [LARGE SCALE GENOMIC DNA]</scope>
    <source>
        <strain evidence="2">cv. Hass</strain>
    </source>
</reference>
<keyword evidence="2" id="KW-1185">Reference proteome</keyword>
<sequence length="623" mass="69493">MSQGLVQSEIKTFIRNYNEEIGRENTTFPLRDLFDQIKGELEFIQDIIASDPDYLRLETDWMRETMNYLNKLLNKCQRVSEKHRSNKKICLSSCSSLAELLLVVKSKEKLQVIIRRIKEVLFLVDYNLLLRSNISYRKNTERTFGDVDEPHIFGWEQEAEEIIMKSLIKENNEGLNVVGIVGMFGTGKTALARKIFVSEQVIDHFQLRLWVWVSENCDEERLLRRVLYNLGIEDDHIEEMLNIDRNLGRIGVLLFLIHMELSSRRYLIVFDDVVHIKEHWHSELDMGPPQDKKQEWSGRLAYGLPKGGGSAIIITSRKEHEILKMVGTGDIYTPQPLLGEDGWALFKISFEQAFKMPVSYTKLDNLRKQVTNKCHGLPIALKVAGKEMAAAYHEQESPAILDKGRQALAILEEWPEPPPVTEEGHAAQAVAKEAPVLVEGREAPAVLEEGLEVPALLDKGREAPAVIEEGLEVPALLDEGREAPAVIEEGLEVPALLDKGREVPAVIEEGLEAPAPLDEGSEAPAILEEGLEVPALLDKGREAPAVIEEGLEVPALLDEGREAPAVIEEGLEVPALLDKGREAPAVTEEGLEVPALLDEGREAPAVIEEGLAEPAKPQEAPAV</sequence>
<proteinExistence type="predicted"/>
<dbReference type="EMBL" id="CM056814">
    <property type="protein sequence ID" value="KAJ8628454.1"/>
    <property type="molecule type" value="Genomic_DNA"/>
</dbReference>
<organism evidence="1 2">
    <name type="scientific">Persea americana</name>
    <name type="common">Avocado</name>
    <dbReference type="NCBI Taxonomy" id="3435"/>
    <lineage>
        <taxon>Eukaryota</taxon>
        <taxon>Viridiplantae</taxon>
        <taxon>Streptophyta</taxon>
        <taxon>Embryophyta</taxon>
        <taxon>Tracheophyta</taxon>
        <taxon>Spermatophyta</taxon>
        <taxon>Magnoliopsida</taxon>
        <taxon>Magnoliidae</taxon>
        <taxon>Laurales</taxon>
        <taxon>Lauraceae</taxon>
        <taxon>Persea</taxon>
    </lineage>
</organism>
<dbReference type="Proteomes" id="UP001234297">
    <property type="component" value="Chromosome 6"/>
</dbReference>
<gene>
    <name evidence="1" type="ORF">MRB53_021761</name>
</gene>
<protein>
    <submittedName>
        <fullName evidence="1">Uncharacterized protein</fullName>
    </submittedName>
</protein>
<evidence type="ECO:0000313" key="1">
    <source>
        <dbReference type="EMBL" id="KAJ8628454.1"/>
    </source>
</evidence>
<name>A0ACC2L5Y5_PERAE</name>
<comment type="caution">
    <text evidence="1">The sequence shown here is derived from an EMBL/GenBank/DDBJ whole genome shotgun (WGS) entry which is preliminary data.</text>
</comment>
<accession>A0ACC2L5Y5</accession>
<evidence type="ECO:0000313" key="2">
    <source>
        <dbReference type="Proteomes" id="UP001234297"/>
    </source>
</evidence>